<dbReference type="OrthoDB" id="4586300at2759"/>
<evidence type="ECO:0000313" key="3">
    <source>
        <dbReference type="Proteomes" id="UP000192596"/>
    </source>
</evidence>
<reference evidence="3" key="1">
    <citation type="submission" date="2017-03" db="EMBL/GenBank/DDBJ databases">
        <title>Genomes of endolithic fungi from Antarctica.</title>
        <authorList>
            <person name="Coleine C."/>
            <person name="Masonjones S."/>
            <person name="Stajich J.E."/>
        </authorList>
    </citation>
    <scope>NUCLEOTIDE SEQUENCE [LARGE SCALE GENOMIC DNA]</scope>
    <source>
        <strain evidence="3">CCFEE 5527</strain>
    </source>
</reference>
<name>A0A1V8TRN5_9PEZI</name>
<dbReference type="Proteomes" id="UP000192596">
    <property type="component" value="Unassembled WGS sequence"/>
</dbReference>
<evidence type="ECO:0000256" key="1">
    <source>
        <dbReference type="SAM" id="MobiDB-lite"/>
    </source>
</evidence>
<comment type="caution">
    <text evidence="2">The sequence shown here is derived from an EMBL/GenBank/DDBJ whole genome shotgun (WGS) entry which is preliminary data.</text>
</comment>
<organism evidence="2 3">
    <name type="scientific">Cryoendolithus antarcticus</name>
    <dbReference type="NCBI Taxonomy" id="1507870"/>
    <lineage>
        <taxon>Eukaryota</taxon>
        <taxon>Fungi</taxon>
        <taxon>Dikarya</taxon>
        <taxon>Ascomycota</taxon>
        <taxon>Pezizomycotina</taxon>
        <taxon>Dothideomycetes</taxon>
        <taxon>Dothideomycetidae</taxon>
        <taxon>Cladosporiales</taxon>
        <taxon>Cladosporiaceae</taxon>
        <taxon>Cryoendolithus</taxon>
    </lineage>
</organism>
<accession>A0A1V8TRN5</accession>
<proteinExistence type="predicted"/>
<feature type="compositionally biased region" description="Polar residues" evidence="1">
    <location>
        <begin position="10"/>
        <end position="25"/>
    </location>
</feature>
<dbReference type="EMBL" id="NAJO01000002">
    <property type="protein sequence ID" value="OQO14023.1"/>
    <property type="molecule type" value="Genomic_DNA"/>
</dbReference>
<dbReference type="AlphaFoldDB" id="A0A1V8TRN5"/>
<evidence type="ECO:0000313" key="2">
    <source>
        <dbReference type="EMBL" id="OQO14023.1"/>
    </source>
</evidence>
<feature type="region of interest" description="Disordered" evidence="1">
    <location>
        <begin position="578"/>
        <end position="605"/>
    </location>
</feature>
<protein>
    <submittedName>
        <fullName evidence="2">Uncharacterized protein</fullName>
    </submittedName>
</protein>
<gene>
    <name evidence="2" type="ORF">B0A48_00898</name>
</gene>
<keyword evidence="3" id="KW-1185">Reference proteome</keyword>
<feature type="region of interest" description="Disordered" evidence="1">
    <location>
        <begin position="1"/>
        <end position="45"/>
    </location>
</feature>
<dbReference type="InParanoid" id="A0A1V8TRN5"/>
<feature type="compositionally biased region" description="Basic and acidic residues" evidence="1">
    <location>
        <begin position="664"/>
        <end position="697"/>
    </location>
</feature>
<feature type="compositionally biased region" description="Acidic residues" evidence="1">
    <location>
        <begin position="580"/>
        <end position="604"/>
    </location>
</feature>
<feature type="region of interest" description="Disordered" evidence="1">
    <location>
        <begin position="664"/>
        <end position="703"/>
    </location>
</feature>
<sequence length="703" mass="79327">MADDNEHSTRQQARWRTYLQPNDQRLLQHRHQQPPAPQTPTQTLDTETDAWDPFIAFKHFVDARLHRARSAMAHDLRSWHDELSPLAPESEEDEESVLRRWTGRHTGPLRGLPDTPMQEEREAAVMMLLRQSLEKNREVPVTKMARLYDDPEFGGGEEVGEDAFGNPMLSMGGACYYKPETEANLPSTAVAKVGKRAGWRWLSVDWFKRDRYSPVVLESHPILGDYDTKWRNAFEDLLEASLDKPMTSTNSTGFRPPLGPVVSAWKAAGLDWMLSLQCKGILPPQLPSLYEALTGRYGRNLPSVDGQMFPLRQHPYSLRELSMVNYEPWVLRDKDVRSEFMQLVTELRTPPVASRGQQTAQTSLSWARPQINGENWEASDDDGFGQDPIGHVRRMAKRGQLSGDSLHKAAIDALTEAVNDNDELLKQIEEAVYAGLLNKHEAIDAREYVRADRDEIAKSFDPWVELTELDMYEQQGDMKTDINADDIERAMQEGERQESSGVAHVECPDPVGRQVARAMRGESGCPDHVGHEVALAMRQQSGCPDELGRAVAGAAREQSGCPDDLGRQMSRLSMCPAMAMDDDDDDEEDYEEDEDDDEDDDDLPGELWSPHHVARETVRSHLASANTEAQPSRPQVLSALTTTHTTRSADGTVVTKVVLKRRFADGSEESHENVHTYKDDGPVARQHFEEGKAEQKKKGWFWS</sequence>